<dbReference type="Pfam" id="PF20149">
    <property type="entry name" value="DUF6532"/>
    <property type="match status" value="1"/>
</dbReference>
<evidence type="ECO:0000313" key="3">
    <source>
        <dbReference type="Proteomes" id="UP001215280"/>
    </source>
</evidence>
<feature type="non-terminal residue" evidence="2">
    <location>
        <position position="1"/>
    </location>
</feature>
<sequence>PAPGKKDVLLNSQTEELQRVLRGSINAVKTGLLFQDSYPPIISRAGFARAYLVSAAEDLPEAVHALGKDLKYAAILADILLDRINILRGDIKRTAASVVPGYFQFAGLNESNTKELIEKLLKDHRYIFPVDPQTQRLKTEKPFHHPALRAVIKEGVFNRNFKANNMHLFISTSKKHPRQLELPDAMVALAATAVYASLLEYRATGERQTIAFTEGAYEDTYRNHMKILSDTRDAAPIALHKVLHGLYNAVTSV</sequence>
<proteinExistence type="predicted"/>
<dbReference type="EMBL" id="JARJLG010000188">
    <property type="protein sequence ID" value="KAJ7730706.1"/>
    <property type="molecule type" value="Genomic_DNA"/>
</dbReference>
<protein>
    <recommendedName>
        <fullName evidence="1">DUF6532 domain-containing protein</fullName>
    </recommendedName>
</protein>
<feature type="domain" description="DUF6532" evidence="1">
    <location>
        <begin position="25"/>
        <end position="229"/>
    </location>
</feature>
<dbReference type="InterPro" id="IPR045341">
    <property type="entry name" value="DUF6532"/>
</dbReference>
<reference evidence="2" key="1">
    <citation type="submission" date="2023-03" db="EMBL/GenBank/DDBJ databases">
        <title>Massive genome expansion in bonnet fungi (Mycena s.s.) driven by repeated elements and novel gene families across ecological guilds.</title>
        <authorList>
            <consortium name="Lawrence Berkeley National Laboratory"/>
            <person name="Harder C.B."/>
            <person name="Miyauchi S."/>
            <person name="Viragh M."/>
            <person name="Kuo A."/>
            <person name="Thoen E."/>
            <person name="Andreopoulos B."/>
            <person name="Lu D."/>
            <person name="Skrede I."/>
            <person name="Drula E."/>
            <person name="Henrissat B."/>
            <person name="Morin E."/>
            <person name="Kohler A."/>
            <person name="Barry K."/>
            <person name="LaButti K."/>
            <person name="Morin E."/>
            <person name="Salamov A."/>
            <person name="Lipzen A."/>
            <person name="Mereny Z."/>
            <person name="Hegedus B."/>
            <person name="Baldrian P."/>
            <person name="Stursova M."/>
            <person name="Weitz H."/>
            <person name="Taylor A."/>
            <person name="Grigoriev I.V."/>
            <person name="Nagy L.G."/>
            <person name="Martin F."/>
            <person name="Kauserud H."/>
        </authorList>
    </citation>
    <scope>NUCLEOTIDE SEQUENCE</scope>
    <source>
        <strain evidence="2">CBHHK188m</strain>
    </source>
</reference>
<comment type="caution">
    <text evidence="2">The sequence shown here is derived from an EMBL/GenBank/DDBJ whole genome shotgun (WGS) entry which is preliminary data.</text>
</comment>
<organism evidence="2 3">
    <name type="scientific">Mycena maculata</name>
    <dbReference type="NCBI Taxonomy" id="230809"/>
    <lineage>
        <taxon>Eukaryota</taxon>
        <taxon>Fungi</taxon>
        <taxon>Dikarya</taxon>
        <taxon>Basidiomycota</taxon>
        <taxon>Agaricomycotina</taxon>
        <taxon>Agaricomycetes</taxon>
        <taxon>Agaricomycetidae</taxon>
        <taxon>Agaricales</taxon>
        <taxon>Marasmiineae</taxon>
        <taxon>Mycenaceae</taxon>
        <taxon>Mycena</taxon>
    </lineage>
</organism>
<name>A0AAD7HXV4_9AGAR</name>
<keyword evidence="3" id="KW-1185">Reference proteome</keyword>
<feature type="non-terminal residue" evidence="2">
    <location>
        <position position="253"/>
    </location>
</feature>
<evidence type="ECO:0000259" key="1">
    <source>
        <dbReference type="Pfam" id="PF20149"/>
    </source>
</evidence>
<dbReference type="AlphaFoldDB" id="A0AAD7HXV4"/>
<evidence type="ECO:0000313" key="2">
    <source>
        <dbReference type="EMBL" id="KAJ7730706.1"/>
    </source>
</evidence>
<accession>A0AAD7HXV4</accession>
<gene>
    <name evidence="2" type="ORF">DFH07DRAFT_703844</name>
</gene>
<dbReference type="Proteomes" id="UP001215280">
    <property type="component" value="Unassembled WGS sequence"/>
</dbReference>